<evidence type="ECO:0000256" key="8">
    <source>
        <dbReference type="ARBA" id="ARBA00022786"/>
    </source>
</evidence>
<dbReference type="InterPro" id="IPR013083">
    <property type="entry name" value="Znf_RING/FYVE/PHD"/>
</dbReference>
<evidence type="ECO:0000256" key="6">
    <source>
        <dbReference type="ARBA" id="ARBA00022723"/>
    </source>
</evidence>
<keyword evidence="14" id="KW-1185">Reference proteome</keyword>
<name>A0AAV5FMQ5_ELECO</name>
<sequence length="504" mass="55212">MAKLRAGEPFPVGEKPRRRFVIGRKKAHIRLSAGALKKKRMGCGSSEPAMPPRQESRARPESAVSAPGIVALEDTDALDCGVCFLPLKPPIFQCNRGHVVCSQCHDKLKATGKCHVCGVAMCGYSRCHAMERLVESIRVQCLNAAHGCTARPTYYDRHCHCQTCPYTPWQCPGEACGFVGSMDSLLHHLAGLHSWSCPIAAMDDEAFSVCLHDGFNFLLADVINGDDDGSLLTSQCLILMKVARPAYGCTISVLRMLPDAAATASNLEPSLKELQCEIQYSHRGSVLVAKSVLADDDTIQGKGSRYFYIGVERLVGTAVGGLYCKAIAVMKPEIESVDLDNNDDLMPQKVSPTAVTGEDVNALDSSVCYHPLRPPSSSATWDMWCVLFATTSSKATGKGKCHVCQCHIKGDYHRCHAMERLLESIRAPCPHAAHGCAARPVYYDRRSHHRTRAFPVKRFWLLGKAMAKLDMAAAQTSDEEHEEEVDEAGLEGRDIEFIMQQSTM</sequence>
<dbReference type="Proteomes" id="UP001054889">
    <property type="component" value="Unassembled WGS sequence"/>
</dbReference>
<dbReference type="EMBL" id="BQKI01000088">
    <property type="protein sequence ID" value="GJN36023.1"/>
    <property type="molecule type" value="Genomic_DNA"/>
</dbReference>
<dbReference type="PANTHER" id="PTHR10315">
    <property type="entry name" value="E3 UBIQUITIN PROTEIN LIGASE SIAH"/>
    <property type="match status" value="1"/>
</dbReference>
<evidence type="ECO:0000256" key="5">
    <source>
        <dbReference type="ARBA" id="ARBA00022679"/>
    </source>
</evidence>
<dbReference type="GO" id="GO:0005737">
    <property type="term" value="C:cytoplasm"/>
    <property type="evidence" value="ECO:0007669"/>
    <property type="project" value="TreeGrafter"/>
</dbReference>
<feature type="region of interest" description="Disordered" evidence="11">
    <location>
        <begin position="35"/>
        <end position="62"/>
    </location>
</feature>
<keyword evidence="6" id="KW-0479">Metal-binding</keyword>
<evidence type="ECO:0000256" key="11">
    <source>
        <dbReference type="SAM" id="MobiDB-lite"/>
    </source>
</evidence>
<dbReference type="GO" id="GO:0008270">
    <property type="term" value="F:zinc ion binding"/>
    <property type="evidence" value="ECO:0007669"/>
    <property type="project" value="UniProtKB-KW"/>
</dbReference>
<reference evidence="13" key="2">
    <citation type="submission" date="2021-12" db="EMBL/GenBank/DDBJ databases">
        <title>Resequencing data analysis of finger millet.</title>
        <authorList>
            <person name="Hatakeyama M."/>
            <person name="Aluri S."/>
            <person name="Balachadran M.T."/>
            <person name="Sivarajan S.R."/>
            <person name="Poveda L."/>
            <person name="Shimizu-Inatsugi R."/>
            <person name="Schlapbach R."/>
            <person name="Sreeman S.M."/>
            <person name="Shimizu K.K."/>
        </authorList>
    </citation>
    <scope>NUCLEOTIDE SEQUENCE</scope>
</reference>
<organism evidence="13 14">
    <name type="scientific">Eleusine coracana subsp. coracana</name>
    <dbReference type="NCBI Taxonomy" id="191504"/>
    <lineage>
        <taxon>Eukaryota</taxon>
        <taxon>Viridiplantae</taxon>
        <taxon>Streptophyta</taxon>
        <taxon>Embryophyta</taxon>
        <taxon>Tracheophyta</taxon>
        <taxon>Spermatophyta</taxon>
        <taxon>Magnoliopsida</taxon>
        <taxon>Liliopsida</taxon>
        <taxon>Poales</taxon>
        <taxon>Poaceae</taxon>
        <taxon>PACMAD clade</taxon>
        <taxon>Chloridoideae</taxon>
        <taxon>Cynodonteae</taxon>
        <taxon>Eleusininae</taxon>
        <taxon>Eleusine</taxon>
    </lineage>
</organism>
<dbReference type="SUPFAM" id="SSF49599">
    <property type="entry name" value="TRAF domain-like"/>
    <property type="match status" value="1"/>
</dbReference>
<evidence type="ECO:0000256" key="3">
    <source>
        <dbReference type="ARBA" id="ARBA00009119"/>
    </source>
</evidence>
<dbReference type="EC" id="2.3.2.27" evidence="4"/>
<evidence type="ECO:0000256" key="2">
    <source>
        <dbReference type="ARBA" id="ARBA00004906"/>
    </source>
</evidence>
<dbReference type="InterPro" id="IPR013010">
    <property type="entry name" value="Znf_SIAH"/>
</dbReference>
<dbReference type="InterPro" id="IPR052088">
    <property type="entry name" value="E3_ubiquitin-ligase_SINA"/>
</dbReference>
<comment type="caution">
    <text evidence="13">The sequence shown here is derived from an EMBL/GenBank/DDBJ whole genome shotgun (WGS) entry which is preliminary data.</text>
</comment>
<protein>
    <recommendedName>
        <fullName evidence="4">RING-type E3 ubiquitin transferase</fullName>
        <ecNumber evidence="4">2.3.2.27</ecNumber>
    </recommendedName>
</protein>
<evidence type="ECO:0000256" key="7">
    <source>
        <dbReference type="ARBA" id="ARBA00022771"/>
    </source>
</evidence>
<proteinExistence type="inferred from homology"/>
<dbReference type="GO" id="GO:0061630">
    <property type="term" value="F:ubiquitin protein ligase activity"/>
    <property type="evidence" value="ECO:0007669"/>
    <property type="project" value="UniProtKB-EC"/>
</dbReference>
<keyword evidence="5" id="KW-0808">Transferase</keyword>
<dbReference type="Gene3D" id="3.30.40.10">
    <property type="entry name" value="Zinc/RING finger domain, C3HC4 (zinc finger)"/>
    <property type="match status" value="1"/>
</dbReference>
<evidence type="ECO:0000256" key="4">
    <source>
        <dbReference type="ARBA" id="ARBA00012483"/>
    </source>
</evidence>
<comment type="pathway">
    <text evidence="2">Protein modification; protein ubiquitination.</text>
</comment>
<dbReference type="Pfam" id="PF21361">
    <property type="entry name" value="Sina_ZnF"/>
    <property type="match status" value="1"/>
</dbReference>
<gene>
    <name evidence="13" type="primary">gb24846</name>
    <name evidence="13" type="ORF">PR202_gb24846</name>
</gene>
<evidence type="ECO:0000313" key="14">
    <source>
        <dbReference type="Proteomes" id="UP001054889"/>
    </source>
</evidence>
<comment type="similarity">
    <text evidence="3">Belongs to the SINA (Seven in absentia) family.</text>
</comment>
<evidence type="ECO:0000256" key="10">
    <source>
        <dbReference type="PROSITE-ProRule" id="PRU00455"/>
    </source>
</evidence>
<evidence type="ECO:0000259" key="12">
    <source>
        <dbReference type="PROSITE" id="PS51081"/>
    </source>
</evidence>
<comment type="catalytic activity">
    <reaction evidence="1">
        <text>S-ubiquitinyl-[E2 ubiquitin-conjugating enzyme]-L-cysteine + [acceptor protein]-L-lysine = [E2 ubiquitin-conjugating enzyme]-L-cysteine + N(6)-ubiquitinyl-[acceptor protein]-L-lysine.</text>
        <dbReference type="EC" id="2.3.2.27"/>
    </reaction>
</comment>
<dbReference type="PANTHER" id="PTHR10315:SF96">
    <property type="entry name" value="SIAH-TYPE DOMAIN-CONTAINING PROTEIN"/>
    <property type="match status" value="1"/>
</dbReference>
<dbReference type="CDD" id="cd16571">
    <property type="entry name" value="RING-HC_SIAHs"/>
    <property type="match status" value="1"/>
</dbReference>
<dbReference type="InterPro" id="IPR049548">
    <property type="entry name" value="Sina-like_RING"/>
</dbReference>
<feature type="domain" description="SIAH-type" evidence="12">
    <location>
        <begin position="136"/>
        <end position="194"/>
    </location>
</feature>
<keyword evidence="9" id="KW-0862">Zinc</keyword>
<dbReference type="AlphaFoldDB" id="A0AAV5FMQ5"/>
<evidence type="ECO:0000313" key="13">
    <source>
        <dbReference type="EMBL" id="GJN36023.1"/>
    </source>
</evidence>
<keyword evidence="7 10" id="KW-0863">Zinc-finger</keyword>
<dbReference type="PROSITE" id="PS51081">
    <property type="entry name" value="ZF_SIAH"/>
    <property type="match status" value="1"/>
</dbReference>
<keyword evidence="8" id="KW-0833">Ubl conjugation pathway</keyword>
<evidence type="ECO:0000256" key="1">
    <source>
        <dbReference type="ARBA" id="ARBA00000900"/>
    </source>
</evidence>
<evidence type="ECO:0000256" key="9">
    <source>
        <dbReference type="ARBA" id="ARBA00022833"/>
    </source>
</evidence>
<reference evidence="13" key="1">
    <citation type="journal article" date="2018" name="DNA Res.">
        <title>Multiple hybrid de novo genome assembly of finger millet, an orphan allotetraploid crop.</title>
        <authorList>
            <person name="Hatakeyama M."/>
            <person name="Aluri S."/>
            <person name="Balachadran M.T."/>
            <person name="Sivarajan S.R."/>
            <person name="Patrignani A."/>
            <person name="Gruter S."/>
            <person name="Poveda L."/>
            <person name="Shimizu-Inatsugi R."/>
            <person name="Baeten J."/>
            <person name="Francoijs K.J."/>
            <person name="Nataraja K.N."/>
            <person name="Reddy Y.A.N."/>
            <person name="Phadnis S."/>
            <person name="Ravikumar R.L."/>
            <person name="Schlapbach R."/>
            <person name="Sreeman S.M."/>
            <person name="Shimizu K.K."/>
        </authorList>
    </citation>
    <scope>NUCLEOTIDE SEQUENCE</scope>
</reference>
<accession>A0AAV5FMQ5</accession>
<dbReference type="Pfam" id="PF21362">
    <property type="entry name" value="Sina_RING"/>
    <property type="match status" value="1"/>
</dbReference>